<feature type="transmembrane region" description="Helical" evidence="8">
    <location>
        <begin position="150"/>
        <end position="177"/>
    </location>
</feature>
<evidence type="ECO:0000256" key="7">
    <source>
        <dbReference type="ARBA" id="ARBA00023136"/>
    </source>
</evidence>
<evidence type="ECO:0000256" key="4">
    <source>
        <dbReference type="ARBA" id="ARBA00022475"/>
    </source>
</evidence>
<reference evidence="10" key="1">
    <citation type="journal article" date="2017" name="Int J Environ Stud">
        <title>Does the Miocene-Pliocene relict legume Oxytropis triphylla form nitrogen-fixing nodules with a combination of bacterial strains?</title>
        <authorList>
            <person name="Safronova V."/>
            <person name="Belimov A."/>
            <person name="Sazanova A."/>
            <person name="Kuznetsova I."/>
            <person name="Popova J."/>
            <person name="Andronov E."/>
            <person name="Verkhozina A."/>
            <person name="Tikhonovich I."/>
        </authorList>
    </citation>
    <scope>NUCLEOTIDE SEQUENCE [LARGE SCALE GENOMIC DNA]</scope>
    <source>
        <strain evidence="10">Tri-38</strain>
    </source>
</reference>
<dbReference type="KEGG" id="pht:BLM14_16105"/>
<organism evidence="9 10">
    <name type="scientific">Phyllobacterium zundukense</name>
    <dbReference type="NCBI Taxonomy" id="1867719"/>
    <lineage>
        <taxon>Bacteria</taxon>
        <taxon>Pseudomonadati</taxon>
        <taxon>Pseudomonadota</taxon>
        <taxon>Alphaproteobacteria</taxon>
        <taxon>Hyphomicrobiales</taxon>
        <taxon>Phyllobacteriaceae</taxon>
        <taxon>Phyllobacterium</taxon>
    </lineage>
</organism>
<keyword evidence="6 8" id="KW-1133">Transmembrane helix</keyword>
<evidence type="ECO:0000313" key="10">
    <source>
        <dbReference type="Proteomes" id="UP000232163"/>
    </source>
</evidence>
<protein>
    <submittedName>
        <fullName evidence="9">AI-2E family transporter</fullName>
    </submittedName>
</protein>
<dbReference type="InterPro" id="IPR002549">
    <property type="entry name" value="AI-2E-like"/>
</dbReference>
<keyword evidence="5 8" id="KW-0812">Transmembrane</keyword>
<dbReference type="PANTHER" id="PTHR21716">
    <property type="entry name" value="TRANSMEMBRANE PROTEIN"/>
    <property type="match status" value="1"/>
</dbReference>
<feature type="transmembrane region" description="Helical" evidence="8">
    <location>
        <begin position="264"/>
        <end position="287"/>
    </location>
</feature>
<comment type="caution">
    <text evidence="9">The sequence shown here is derived from an EMBL/GenBank/DDBJ whole genome shotgun (WGS) entry which is preliminary data.</text>
</comment>
<proteinExistence type="inferred from homology"/>
<evidence type="ECO:0000256" key="1">
    <source>
        <dbReference type="ARBA" id="ARBA00004651"/>
    </source>
</evidence>
<feature type="transmembrane region" description="Helical" evidence="8">
    <location>
        <begin position="12"/>
        <end position="28"/>
    </location>
</feature>
<dbReference type="Pfam" id="PF01594">
    <property type="entry name" value="AI-2E_transport"/>
    <property type="match status" value="1"/>
</dbReference>
<keyword evidence="7 8" id="KW-0472">Membrane</keyword>
<feature type="transmembrane region" description="Helical" evidence="8">
    <location>
        <begin position="61"/>
        <end position="87"/>
    </location>
</feature>
<accession>A0A2N9VVH4</accession>
<evidence type="ECO:0000256" key="5">
    <source>
        <dbReference type="ARBA" id="ARBA00022692"/>
    </source>
</evidence>
<evidence type="ECO:0000256" key="8">
    <source>
        <dbReference type="SAM" id="Phobius"/>
    </source>
</evidence>
<evidence type="ECO:0000256" key="6">
    <source>
        <dbReference type="ARBA" id="ARBA00022989"/>
    </source>
</evidence>
<dbReference type="GO" id="GO:0005886">
    <property type="term" value="C:plasma membrane"/>
    <property type="evidence" value="ECO:0007669"/>
    <property type="project" value="UniProtKB-SubCell"/>
</dbReference>
<sequence length="362" mass="38460">MIPLGKPIEQILGVAALLLLAIGCVVVLWPFLSAILWAAVICFSTWPIYKKCERAVGGYKALAAALMTLLVVLVLVAPFAVMVAALADSIGSLITGTIRILEQGPPAPPRWVEGVPVVGASLAGYWQSLAHDAPAFIVELKKLVGPVTDIAVTGGTVFGIGLLELVLSVFTAFFFYLHGRRMTAYMREISERFAGSRGQQLLMVVGATVKGVVYGLIGTALAQALLAGIGFWIAGVPQALVLGFLTFVMSFVPVGPPLVWGAVALWLIMQGMFWWGVFVVAWGLLLVSSIDNVLRPYVLGKANNLPVLLGLFGLLGGVLAFGLIGIFLGPALLAVAYSLFLEWTAAELEERRHPTPPPTDAD</sequence>
<feature type="transmembrane region" description="Helical" evidence="8">
    <location>
        <begin position="307"/>
        <end position="340"/>
    </location>
</feature>
<dbReference type="OrthoDB" id="106838at2"/>
<dbReference type="EMBL" id="MZMT01000039">
    <property type="protein sequence ID" value="PIO43492.1"/>
    <property type="molecule type" value="Genomic_DNA"/>
</dbReference>
<keyword evidence="10" id="KW-1185">Reference proteome</keyword>
<dbReference type="AlphaFoldDB" id="A0A2N9VVH4"/>
<name>A0A2N9VVH4_9HYPH</name>
<evidence type="ECO:0000256" key="3">
    <source>
        <dbReference type="ARBA" id="ARBA00022448"/>
    </source>
</evidence>
<dbReference type="Proteomes" id="UP000232163">
    <property type="component" value="Unassembled WGS sequence"/>
</dbReference>
<dbReference type="PROSITE" id="PS51257">
    <property type="entry name" value="PROKAR_LIPOPROTEIN"/>
    <property type="match status" value="1"/>
</dbReference>
<dbReference type="PANTHER" id="PTHR21716:SF67">
    <property type="entry name" value="TRANSPORT PROTEIN YDIK-RELATED"/>
    <property type="match status" value="1"/>
</dbReference>
<comment type="subcellular location">
    <subcellularLocation>
        <location evidence="1">Cell membrane</location>
        <topology evidence="1">Multi-pass membrane protein</topology>
    </subcellularLocation>
</comment>
<comment type="similarity">
    <text evidence="2">Belongs to the autoinducer-2 exporter (AI-2E) (TC 2.A.86) family.</text>
</comment>
<keyword evidence="3" id="KW-0813">Transport</keyword>
<gene>
    <name evidence="9" type="ORF">B5P45_17795</name>
</gene>
<evidence type="ECO:0000313" key="9">
    <source>
        <dbReference type="EMBL" id="PIO43492.1"/>
    </source>
</evidence>
<dbReference type="RefSeq" id="WP_100000357.1">
    <property type="nucleotide sequence ID" value="NZ_CP017940.1"/>
</dbReference>
<keyword evidence="4" id="KW-1003">Cell membrane</keyword>
<evidence type="ECO:0000256" key="2">
    <source>
        <dbReference type="ARBA" id="ARBA00009773"/>
    </source>
</evidence>